<feature type="compositionally biased region" description="Basic and acidic residues" evidence="1">
    <location>
        <begin position="10"/>
        <end position="27"/>
    </location>
</feature>
<accession>A0A383F700</accession>
<proteinExistence type="predicted"/>
<dbReference type="AlphaFoldDB" id="A0A383F700"/>
<feature type="region of interest" description="Disordered" evidence="1">
    <location>
        <begin position="1"/>
        <end position="27"/>
    </location>
</feature>
<evidence type="ECO:0000256" key="1">
    <source>
        <dbReference type="SAM" id="MobiDB-lite"/>
    </source>
</evidence>
<protein>
    <submittedName>
        <fullName evidence="2">Uncharacterized protein</fullName>
    </submittedName>
</protein>
<reference evidence="2" key="1">
    <citation type="submission" date="2018-05" db="EMBL/GenBank/DDBJ databases">
        <authorList>
            <person name="Lanie J.A."/>
            <person name="Ng W.-L."/>
            <person name="Kazmierczak K.M."/>
            <person name="Andrzejewski T.M."/>
            <person name="Davidsen T.M."/>
            <person name="Wayne K.J."/>
            <person name="Tettelin H."/>
            <person name="Glass J.I."/>
            <person name="Rusch D."/>
            <person name="Podicherti R."/>
            <person name="Tsui H.-C.T."/>
            <person name="Winkler M.E."/>
        </authorList>
    </citation>
    <scope>NUCLEOTIDE SEQUENCE</scope>
</reference>
<gene>
    <name evidence="2" type="ORF">METZ01_LOCUS517274</name>
</gene>
<organism evidence="2">
    <name type="scientific">marine metagenome</name>
    <dbReference type="NCBI Taxonomy" id="408172"/>
    <lineage>
        <taxon>unclassified sequences</taxon>
        <taxon>metagenomes</taxon>
        <taxon>ecological metagenomes</taxon>
    </lineage>
</organism>
<evidence type="ECO:0000313" key="2">
    <source>
        <dbReference type="EMBL" id="SVE64420.1"/>
    </source>
</evidence>
<name>A0A383F700_9ZZZZ</name>
<sequence>MNVEIPKTTEQAREMKEEADNVADMNKELEDKIKDARIESIKTADKEPETAPVAGAALGSSLLVKNLAKETEHN</sequence>
<feature type="non-terminal residue" evidence="2">
    <location>
        <position position="74"/>
    </location>
</feature>
<dbReference type="EMBL" id="UINC01231751">
    <property type="protein sequence ID" value="SVE64420.1"/>
    <property type="molecule type" value="Genomic_DNA"/>
</dbReference>